<dbReference type="GO" id="GO:0005049">
    <property type="term" value="F:nuclear export signal receptor activity"/>
    <property type="evidence" value="ECO:0007669"/>
    <property type="project" value="InterPro"/>
</dbReference>
<dbReference type="Gene3D" id="1.25.10.10">
    <property type="entry name" value="Leucine-rich Repeat Variant"/>
    <property type="match status" value="1"/>
</dbReference>
<dbReference type="SMART" id="SM00913">
    <property type="entry name" value="IBN_N"/>
    <property type="match status" value="1"/>
</dbReference>
<reference evidence="7 8" key="1">
    <citation type="submission" date="2016-07" db="EMBL/GenBank/DDBJ databases">
        <title>Pervasive Adenine N6-methylation of Active Genes in Fungi.</title>
        <authorList>
            <consortium name="DOE Joint Genome Institute"/>
            <person name="Mondo S.J."/>
            <person name="Dannebaum R.O."/>
            <person name="Kuo R.C."/>
            <person name="Labutti K."/>
            <person name="Haridas S."/>
            <person name="Kuo A."/>
            <person name="Salamov A."/>
            <person name="Ahrendt S.R."/>
            <person name="Lipzen A."/>
            <person name="Sullivan W."/>
            <person name="Andreopoulos W.B."/>
            <person name="Clum A."/>
            <person name="Lindquist E."/>
            <person name="Daum C."/>
            <person name="Ramamoorthy G.K."/>
            <person name="Gryganskyi A."/>
            <person name="Culley D."/>
            <person name="Magnuson J.K."/>
            <person name="James T.Y."/>
            <person name="O'Malley M.A."/>
            <person name="Stajich J.E."/>
            <person name="Spatafora J.W."/>
            <person name="Visel A."/>
            <person name="Grigoriev I.V."/>
        </authorList>
    </citation>
    <scope>NUCLEOTIDE SEQUENCE [LARGE SCALE GENOMIC DNA]</scope>
    <source>
        <strain evidence="7 8">NRRL 2496</strain>
    </source>
</reference>
<dbReference type="GO" id="GO:0006611">
    <property type="term" value="P:protein export from nucleus"/>
    <property type="evidence" value="ECO:0007669"/>
    <property type="project" value="InterPro"/>
</dbReference>
<dbReference type="InterPro" id="IPR001494">
    <property type="entry name" value="Importin-beta_N"/>
</dbReference>
<dbReference type="EMBL" id="MCGN01000003">
    <property type="protein sequence ID" value="ORY99090.1"/>
    <property type="molecule type" value="Genomic_DNA"/>
</dbReference>
<dbReference type="Proteomes" id="UP000242180">
    <property type="component" value="Unassembled WGS sequence"/>
</dbReference>
<gene>
    <name evidence="7" type="ORF">BCR43DRAFT_523105</name>
</gene>
<dbReference type="InterPro" id="IPR016024">
    <property type="entry name" value="ARM-type_fold"/>
</dbReference>
<dbReference type="PANTHER" id="PTHR11223">
    <property type="entry name" value="EXPORTIN 1/5"/>
    <property type="match status" value="1"/>
</dbReference>
<evidence type="ECO:0000256" key="4">
    <source>
        <dbReference type="ARBA" id="ARBA00022927"/>
    </source>
</evidence>
<comment type="subcellular location">
    <subcellularLocation>
        <location evidence="1">Nucleus</location>
    </subcellularLocation>
</comment>
<dbReference type="Pfam" id="PF08389">
    <property type="entry name" value="Xpo1"/>
    <property type="match status" value="1"/>
</dbReference>
<dbReference type="GO" id="GO:0005634">
    <property type="term" value="C:nucleus"/>
    <property type="evidence" value="ECO:0007669"/>
    <property type="project" value="UniProtKB-SubCell"/>
</dbReference>
<dbReference type="OrthoDB" id="2215036at2759"/>
<sequence length="985" mass="112726">MSLLSADGSFSVEQFDNAVNTILTNSDPALRQTAEVAMDQFKRHENAWQVVDQILDSPSSVQAKFIALQVLTDFISLQWKEINTEQRLAIRQYIELHIVRRCANNTTFRSEKTILNKLNLVLVQIVKKDWPHDWASFLPDIIGASHGNLIFCENTMVLLRMLSEDILEARDEEQPAWKTRELTRALKSEMNGLYQLCTEILDNVADPVSLVEETLKAVRVFALCTTENSETMTALLDALTKKLIYSPSLIIRNLALGCFSSLLGSRETIHHIPNSLSVFELVQQAMQPLDQVTISQYSNLEEHEQERLQIYTLTLTKFLAQHGSIPEDMSTSHIYVKAYFDLCKLSQADDEELWRICLEYWCLFIQRLKEAKEKAALMTLFGDHIAQLRSLTLERMVNPSEVLLFRVDEDGSIALEFARQIDSLALYDTSRRLLQDITSLDTNAMTQTVSGATTRALNGAMGHIPWQHLLRLSWSMDAMSPAMKETAAASFLQSLVPQLMDAFQIHDGNGAPLSRTTALIISSSLMRIGLHYQHYCTQHLDLLNGIVMQTLSLIRSPDEAVRDFACDTFMKLSHIYSNTLAQGDFVHDMLRSVPDLIAFCNTSSQMGDFYKGMGYLLHGKPKESQIRHIRELMHIPNIVMKEVADTGDLLQPVVLKQFIVVLKTNISVCESLDEAYGDQLETIYPIIIRIYQQCGPGHGEYIDRYRERIRELCVQLTCTYLRQKSACSTVDDQIIAALIDTFCSQPPRKQDVTELLARILEKHLNAGFIELAYRHLVRVYEEISSNFTDAYEKRPGLYRLVKAFYVSNFEDVLRLPQNGFEVIFSCMLWGMQHPDHAISNLAIDASAAFLDKVQVMEDEDEQSAVYETCFMRLLQVMLDGMTDRDRRTQFELQSEVLSRLLDIVQQGEIYTKLNAHVYASNAEFVEAYIRSQLEVKYPDMPRDQLDMVARGMLEYSSDVDRFRQDWVDFMADFRSRDDFAKEIQE</sequence>
<evidence type="ECO:0000256" key="2">
    <source>
        <dbReference type="ARBA" id="ARBA00009466"/>
    </source>
</evidence>
<organism evidence="7 8">
    <name type="scientific">Syncephalastrum racemosum</name>
    <name type="common">Filamentous fungus</name>
    <dbReference type="NCBI Taxonomy" id="13706"/>
    <lineage>
        <taxon>Eukaryota</taxon>
        <taxon>Fungi</taxon>
        <taxon>Fungi incertae sedis</taxon>
        <taxon>Mucoromycota</taxon>
        <taxon>Mucoromycotina</taxon>
        <taxon>Mucoromycetes</taxon>
        <taxon>Mucorales</taxon>
        <taxon>Syncephalastraceae</taxon>
        <taxon>Syncephalastrum</taxon>
    </lineage>
</organism>
<keyword evidence="4" id="KW-0653">Protein transport</keyword>
<dbReference type="SUPFAM" id="SSF48371">
    <property type="entry name" value="ARM repeat"/>
    <property type="match status" value="1"/>
</dbReference>
<evidence type="ECO:0000313" key="8">
    <source>
        <dbReference type="Proteomes" id="UP000242180"/>
    </source>
</evidence>
<dbReference type="InterPro" id="IPR013598">
    <property type="entry name" value="Exportin-1/Importin-b-like"/>
</dbReference>
<keyword evidence="3" id="KW-0813">Transport</keyword>
<dbReference type="GO" id="GO:0031267">
    <property type="term" value="F:small GTPase binding"/>
    <property type="evidence" value="ECO:0007669"/>
    <property type="project" value="InterPro"/>
</dbReference>
<dbReference type="Pfam" id="PF18784">
    <property type="entry name" value="CRM1_repeat_2"/>
    <property type="match status" value="1"/>
</dbReference>
<evidence type="ECO:0000256" key="5">
    <source>
        <dbReference type="ARBA" id="ARBA00023242"/>
    </source>
</evidence>
<name>A0A1X2HJ21_SYNRA</name>
<dbReference type="SMART" id="SM01102">
    <property type="entry name" value="CRM1_C"/>
    <property type="match status" value="1"/>
</dbReference>
<protein>
    <submittedName>
        <fullName evidence="7">Armadillo-type protein</fullName>
    </submittedName>
</protein>
<evidence type="ECO:0000313" key="7">
    <source>
        <dbReference type="EMBL" id="ORY99090.1"/>
    </source>
</evidence>
<keyword evidence="5" id="KW-0539">Nucleus</keyword>
<dbReference type="InterPro" id="IPR045065">
    <property type="entry name" value="XPO1/5"/>
</dbReference>
<accession>A0A1X2HJ21</accession>
<proteinExistence type="inferred from homology"/>
<comment type="similarity">
    <text evidence="2">Belongs to the exportin family.</text>
</comment>
<dbReference type="Pfam" id="PF08767">
    <property type="entry name" value="CRM1_C"/>
    <property type="match status" value="1"/>
</dbReference>
<comment type="caution">
    <text evidence="7">The sequence shown here is derived from an EMBL/GenBank/DDBJ whole genome shotgun (WGS) entry which is preliminary data.</text>
</comment>
<dbReference type="Pfam" id="PF03810">
    <property type="entry name" value="IBN_N"/>
    <property type="match status" value="1"/>
</dbReference>
<dbReference type="InParanoid" id="A0A1X2HJ21"/>
<feature type="domain" description="Importin N-terminal" evidence="6">
    <location>
        <begin position="34"/>
        <end position="100"/>
    </location>
</feature>
<evidence type="ECO:0000259" key="6">
    <source>
        <dbReference type="PROSITE" id="PS50166"/>
    </source>
</evidence>
<dbReference type="PROSITE" id="PS50166">
    <property type="entry name" value="IMPORTIN_B_NT"/>
    <property type="match status" value="1"/>
</dbReference>
<dbReference type="InterPro" id="IPR041235">
    <property type="entry name" value="Exp1_repeat_2"/>
</dbReference>
<dbReference type="STRING" id="13706.A0A1X2HJ21"/>
<dbReference type="GO" id="GO:0005737">
    <property type="term" value="C:cytoplasm"/>
    <property type="evidence" value="ECO:0007669"/>
    <property type="project" value="TreeGrafter"/>
</dbReference>
<evidence type="ECO:0000256" key="1">
    <source>
        <dbReference type="ARBA" id="ARBA00004123"/>
    </source>
</evidence>
<evidence type="ECO:0000256" key="3">
    <source>
        <dbReference type="ARBA" id="ARBA00022448"/>
    </source>
</evidence>
<dbReference type="AlphaFoldDB" id="A0A1X2HJ21"/>
<dbReference type="InterPro" id="IPR014877">
    <property type="entry name" value="XPO1_C_dom"/>
</dbReference>
<keyword evidence="8" id="KW-1185">Reference proteome</keyword>
<dbReference type="InterPro" id="IPR011989">
    <property type="entry name" value="ARM-like"/>
</dbReference>